<organism evidence="2 3">
    <name type="scientific">Cardiobacterium valvarum</name>
    <dbReference type="NCBI Taxonomy" id="194702"/>
    <lineage>
        <taxon>Bacteria</taxon>
        <taxon>Pseudomonadati</taxon>
        <taxon>Pseudomonadota</taxon>
        <taxon>Gammaproteobacteria</taxon>
        <taxon>Cardiobacteriales</taxon>
        <taxon>Cardiobacteriaceae</taxon>
        <taxon>Cardiobacterium</taxon>
    </lineage>
</organism>
<name>A0A381E7W4_9GAMM</name>
<dbReference type="OrthoDB" id="8556561at2"/>
<dbReference type="EMBL" id="UFUW01000001">
    <property type="protein sequence ID" value="SUX22608.1"/>
    <property type="molecule type" value="Genomic_DNA"/>
</dbReference>
<sequence>MNNLYPTLFISRQQTVAKAQPPSPFIRVLRPRLSVDVDTLRTMDGNEIRLWMLFRDMQQGRNHITPDQRQIAEMLGTAQSSISRRLKVLRALRVIALLPQMAKSRRERQRYTVFAEPAPVDTVLALDSSYLVFLQEEGLHGSKRLRQLCRDELFALPRERYDIYLDLTAEDSAVLGQDGKHHDISLLPLCSGESSLSTNESRDGDTEIPLSTDASPLSKNESRDGETEIPLSTAENGGDIYNRARTRADACAPTRVVELNPTGLINLPSREGGCGGKGGKDFSFLATDCFAELLAPLENKYGKPTVHAVLNLFKRGHYTHNGQEFSFRTDEDTAAIVLLGLLDSRVNVPHKYAEALLYCAHCGTLTYLGDQHVRLQAIRQRLLDAEEAREQAALRNKLAAIRLTDGMVLLDGQGQAYLLVKGELDGKTHAGNTDGDLPWHGRSVHDARVAVAREHLRIADEDTTQRIAAAHQAGAAAEAAASDAFWSQITGRRYQPKAGNP</sequence>
<reference evidence="2 3" key="1">
    <citation type="submission" date="2018-06" db="EMBL/GenBank/DDBJ databases">
        <authorList>
            <consortium name="Pathogen Informatics"/>
            <person name="Doyle S."/>
        </authorList>
    </citation>
    <scope>NUCLEOTIDE SEQUENCE [LARGE SCALE GENOMIC DNA]</scope>
    <source>
        <strain evidence="2 3">NCTC13294</strain>
    </source>
</reference>
<evidence type="ECO:0000313" key="2">
    <source>
        <dbReference type="EMBL" id="SUX22608.1"/>
    </source>
</evidence>
<dbReference type="RefSeq" id="WP_115611588.1">
    <property type="nucleotide sequence ID" value="NZ_JBHLZC010000005.1"/>
</dbReference>
<dbReference type="Proteomes" id="UP000254572">
    <property type="component" value="Unassembled WGS sequence"/>
</dbReference>
<gene>
    <name evidence="2" type="ORF">NCTC13294_01295</name>
</gene>
<proteinExistence type="predicted"/>
<evidence type="ECO:0000313" key="3">
    <source>
        <dbReference type="Proteomes" id="UP000254572"/>
    </source>
</evidence>
<feature type="region of interest" description="Disordered" evidence="1">
    <location>
        <begin position="195"/>
        <end position="238"/>
    </location>
</feature>
<protein>
    <submittedName>
        <fullName evidence="2">Uncharacterized protein</fullName>
    </submittedName>
</protein>
<keyword evidence="3" id="KW-1185">Reference proteome</keyword>
<dbReference type="AlphaFoldDB" id="A0A381E7W4"/>
<accession>A0A381E7W4</accession>
<evidence type="ECO:0000256" key="1">
    <source>
        <dbReference type="SAM" id="MobiDB-lite"/>
    </source>
</evidence>